<reference evidence="2" key="1">
    <citation type="journal article" date="2020" name="mSystems">
        <title>Genome- and Community-Level Interaction Insights into Carbon Utilization and Element Cycling Functions of Hydrothermarchaeota in Hydrothermal Sediment.</title>
        <authorList>
            <person name="Zhou Z."/>
            <person name="Liu Y."/>
            <person name="Xu W."/>
            <person name="Pan J."/>
            <person name="Luo Z.H."/>
            <person name="Li M."/>
        </authorList>
    </citation>
    <scope>NUCLEOTIDE SEQUENCE [LARGE SCALE GENOMIC DNA]</scope>
    <source>
        <strain evidence="2">SpSt-1217</strain>
    </source>
</reference>
<sequence length="175" mass="21038">MALENKYRILIWVIVILVATNLSMGFSFLYHKQQDKKLAEQTEQEAIELPAQQRTRFFREQLNLEPQQMEIFRELNRDFNRSAWQINHQLERLRVEMVREMGRENPDRQKLGGISDEIGDLHTRLKNETIDYYLSMKKVCNPEQQTKLNEIFLSVLEGSEDVRLPQRGRRYRNNR</sequence>
<keyword evidence="1" id="KW-0812">Transmembrane</keyword>
<keyword evidence="1" id="KW-1133">Transmembrane helix</keyword>
<protein>
    <submittedName>
        <fullName evidence="2">Periplasmic heavy metal sensor</fullName>
    </submittedName>
</protein>
<dbReference type="Proteomes" id="UP000886047">
    <property type="component" value="Unassembled WGS sequence"/>
</dbReference>
<comment type="caution">
    <text evidence="2">The sequence shown here is derived from an EMBL/GenBank/DDBJ whole genome shotgun (WGS) entry which is preliminary data.</text>
</comment>
<accession>A0A831LYD4</accession>
<evidence type="ECO:0000256" key="1">
    <source>
        <dbReference type="SAM" id="Phobius"/>
    </source>
</evidence>
<dbReference type="InterPro" id="IPR025961">
    <property type="entry name" value="Metal_resist"/>
</dbReference>
<dbReference type="AlphaFoldDB" id="A0A831LYD4"/>
<dbReference type="Pfam" id="PF13801">
    <property type="entry name" value="Metal_resist"/>
    <property type="match status" value="1"/>
</dbReference>
<dbReference type="Gene3D" id="1.20.120.1490">
    <property type="match status" value="1"/>
</dbReference>
<gene>
    <name evidence="2" type="ORF">ENN90_10595</name>
</gene>
<dbReference type="EMBL" id="DSDK01000578">
    <property type="protein sequence ID" value="HDR52046.1"/>
    <property type="molecule type" value="Genomic_DNA"/>
</dbReference>
<name>A0A831LYD4_9BACT</name>
<feature type="transmembrane region" description="Helical" evidence="1">
    <location>
        <begin position="9"/>
        <end position="30"/>
    </location>
</feature>
<organism evidence="2">
    <name type="scientific">Mariniphaga anaerophila</name>
    <dbReference type="NCBI Taxonomy" id="1484053"/>
    <lineage>
        <taxon>Bacteria</taxon>
        <taxon>Pseudomonadati</taxon>
        <taxon>Bacteroidota</taxon>
        <taxon>Bacteroidia</taxon>
        <taxon>Marinilabiliales</taxon>
        <taxon>Prolixibacteraceae</taxon>
        <taxon>Mariniphaga</taxon>
    </lineage>
</organism>
<keyword evidence="1" id="KW-0472">Membrane</keyword>
<proteinExistence type="predicted"/>
<evidence type="ECO:0000313" key="2">
    <source>
        <dbReference type="EMBL" id="HDR52046.1"/>
    </source>
</evidence>